<gene>
    <name evidence="1" type="ORF">KK1_001168</name>
</gene>
<evidence type="ECO:0000313" key="2">
    <source>
        <dbReference type="Proteomes" id="UP000075243"/>
    </source>
</evidence>
<reference evidence="1 2" key="1">
    <citation type="journal article" date="2012" name="Nat. Biotechnol.">
        <title>Draft genome sequence of pigeonpea (Cajanus cajan), an orphan legume crop of resource-poor farmers.</title>
        <authorList>
            <person name="Varshney R.K."/>
            <person name="Chen W."/>
            <person name="Li Y."/>
            <person name="Bharti A.K."/>
            <person name="Saxena R.K."/>
            <person name="Schlueter J.A."/>
            <person name="Donoghue M.T."/>
            <person name="Azam S."/>
            <person name="Fan G."/>
            <person name="Whaley A.M."/>
            <person name="Farmer A.D."/>
            <person name="Sheridan J."/>
            <person name="Iwata A."/>
            <person name="Tuteja R."/>
            <person name="Penmetsa R.V."/>
            <person name="Wu W."/>
            <person name="Upadhyaya H.D."/>
            <person name="Yang S.P."/>
            <person name="Shah T."/>
            <person name="Saxena K.B."/>
            <person name="Michael T."/>
            <person name="McCombie W.R."/>
            <person name="Yang B."/>
            <person name="Zhang G."/>
            <person name="Yang H."/>
            <person name="Wang J."/>
            <person name="Spillane C."/>
            <person name="Cook D.R."/>
            <person name="May G.D."/>
            <person name="Xu X."/>
            <person name="Jackson S.A."/>
        </authorList>
    </citation>
    <scope>NUCLEOTIDE SEQUENCE [LARGE SCALE GENOMIC DNA]</scope>
    <source>
        <strain evidence="2">cv. Asha</strain>
    </source>
</reference>
<keyword evidence="2" id="KW-1185">Reference proteome</keyword>
<dbReference type="PANTHER" id="PTHR46890">
    <property type="entry name" value="NON-LTR RETROLELEMENT REVERSE TRANSCRIPTASE-LIKE PROTEIN-RELATED"/>
    <property type="match status" value="1"/>
</dbReference>
<dbReference type="InterPro" id="IPR043502">
    <property type="entry name" value="DNA/RNA_pol_sf"/>
</dbReference>
<name>A0A151SJJ9_CAJCA</name>
<dbReference type="Proteomes" id="UP000075243">
    <property type="component" value="Chromosome 11"/>
</dbReference>
<dbReference type="AlphaFoldDB" id="A0A151SJJ9"/>
<sequence>MIHKKKSHIYGLFLTLGEWCTNEDQLQTATVDFFKHIIRKSNGNIDPVIAPSLPRFPSEATFYKTYWHIIGEKVVQVVQEAFMHGSFDPSLSNILITLIPKVEDPKRLMEFRPISLCNIIHKLISRVLVNRLRLWLQNIVIPLQSSFILGRSTSDNAIILVNPTKSRAFASGGIPPSRQRKLSLISSIGFLDDLGPYLRFWFPVGRITKNMFSHVINKVRVRLASWKGRFLNRAGHVTIANSVLASLPSYTMQVQWLP</sequence>
<dbReference type="Gramene" id="C.cajan_01139.t">
    <property type="protein sequence ID" value="C.cajan_01139.t"/>
    <property type="gene ID" value="C.cajan_01139"/>
</dbReference>
<evidence type="ECO:0000313" key="1">
    <source>
        <dbReference type="EMBL" id="KYP54967.1"/>
    </source>
</evidence>
<organism evidence="1 2">
    <name type="scientific">Cajanus cajan</name>
    <name type="common">Pigeon pea</name>
    <name type="synonym">Cajanus indicus</name>
    <dbReference type="NCBI Taxonomy" id="3821"/>
    <lineage>
        <taxon>Eukaryota</taxon>
        <taxon>Viridiplantae</taxon>
        <taxon>Streptophyta</taxon>
        <taxon>Embryophyta</taxon>
        <taxon>Tracheophyta</taxon>
        <taxon>Spermatophyta</taxon>
        <taxon>Magnoliopsida</taxon>
        <taxon>eudicotyledons</taxon>
        <taxon>Gunneridae</taxon>
        <taxon>Pentapetalae</taxon>
        <taxon>rosids</taxon>
        <taxon>fabids</taxon>
        <taxon>Fabales</taxon>
        <taxon>Fabaceae</taxon>
        <taxon>Papilionoideae</taxon>
        <taxon>50 kb inversion clade</taxon>
        <taxon>NPAAA clade</taxon>
        <taxon>indigoferoid/millettioid clade</taxon>
        <taxon>Phaseoleae</taxon>
        <taxon>Cajanus</taxon>
    </lineage>
</organism>
<protein>
    <submittedName>
        <fullName evidence="1">Transposon TX1 uncharacterized</fullName>
    </submittedName>
</protein>
<dbReference type="SUPFAM" id="SSF56672">
    <property type="entry name" value="DNA/RNA polymerases"/>
    <property type="match status" value="1"/>
</dbReference>
<dbReference type="PANTHER" id="PTHR46890:SF48">
    <property type="entry name" value="RNA-DIRECTED DNA POLYMERASE"/>
    <property type="match status" value="1"/>
</dbReference>
<dbReference type="InterPro" id="IPR052343">
    <property type="entry name" value="Retrotransposon-Effector_Assoc"/>
</dbReference>
<accession>A0A151SJJ9</accession>
<dbReference type="EMBL" id="CM003613">
    <property type="protein sequence ID" value="KYP54967.1"/>
    <property type="molecule type" value="Genomic_DNA"/>
</dbReference>
<dbReference type="STRING" id="3821.A0A151SJJ9"/>
<proteinExistence type="predicted"/>